<dbReference type="AlphaFoldDB" id="A0A7X3FLX5"/>
<reference evidence="2 3" key="1">
    <citation type="journal article" date="2019" name="Microorganisms">
        <title>Paenibacillus lutrae sp. nov., A Chitinolytic Species Isolated from A River Otter in Castril Natural Park, Granada, Spain.</title>
        <authorList>
            <person name="Rodriguez M."/>
            <person name="Reina J.C."/>
            <person name="Bejar V."/>
            <person name="Llamas I."/>
        </authorList>
    </citation>
    <scope>NUCLEOTIDE SEQUENCE [LARGE SCALE GENOMIC DNA]</scope>
    <source>
        <strain evidence="2 3">N10</strain>
    </source>
</reference>
<organism evidence="2 3">
    <name type="scientific">Paenibacillus lutrae</name>
    <dbReference type="NCBI Taxonomy" id="2078573"/>
    <lineage>
        <taxon>Bacteria</taxon>
        <taxon>Bacillati</taxon>
        <taxon>Bacillota</taxon>
        <taxon>Bacilli</taxon>
        <taxon>Bacillales</taxon>
        <taxon>Paenibacillaceae</taxon>
        <taxon>Paenibacillus</taxon>
    </lineage>
</organism>
<dbReference type="OrthoDB" id="9952827at2"/>
<evidence type="ECO:0000256" key="1">
    <source>
        <dbReference type="SAM" id="Coils"/>
    </source>
</evidence>
<feature type="coiled-coil region" evidence="1">
    <location>
        <begin position="194"/>
        <end position="260"/>
    </location>
</feature>
<keyword evidence="1" id="KW-0175">Coiled coil</keyword>
<dbReference type="RefSeq" id="WP_157338571.1">
    <property type="nucleotide sequence ID" value="NZ_RHLK01000018.1"/>
</dbReference>
<accession>A0A7X3FLX5</accession>
<gene>
    <name evidence="2" type="ORF">EDM21_21925</name>
</gene>
<protein>
    <submittedName>
        <fullName evidence="2">Uncharacterized protein</fullName>
    </submittedName>
</protein>
<evidence type="ECO:0000313" key="3">
    <source>
        <dbReference type="Proteomes" id="UP000490800"/>
    </source>
</evidence>
<proteinExistence type="predicted"/>
<dbReference type="Proteomes" id="UP000490800">
    <property type="component" value="Unassembled WGS sequence"/>
</dbReference>
<evidence type="ECO:0000313" key="2">
    <source>
        <dbReference type="EMBL" id="MVP02143.1"/>
    </source>
</evidence>
<keyword evidence="3" id="KW-1185">Reference proteome</keyword>
<sequence length="291" mass="33971">MTIAANMGAQIELEFASDPLYRLLSEKYPKHEIIDHYMANLSDIKEYTTGEFESWYCSDPESDEYLCNKSTMRHWQTETNEYVKAERSGPSKRNFSLGYQSIFRLRMILWLRKYENLKIEKIQELVGIKATLVTENDQKAANQELTEQALKGILSTGLFTMNENGEWALNSQKFAEIVQSVSPPALPGPTEDDLAAIKEELAEKNRQLDKLTEEFQLQKREHEKQNSKMDILHEILELQASIQSQDIELQKEKLSELRRKDPEAYFQAMSQFVKSQRITKKKNIFQRLFTK</sequence>
<name>A0A7X3FLX5_9BACL</name>
<dbReference type="EMBL" id="RHLK01000018">
    <property type="protein sequence ID" value="MVP02143.1"/>
    <property type="molecule type" value="Genomic_DNA"/>
</dbReference>
<comment type="caution">
    <text evidence="2">The sequence shown here is derived from an EMBL/GenBank/DDBJ whole genome shotgun (WGS) entry which is preliminary data.</text>
</comment>